<dbReference type="GO" id="GO:0006352">
    <property type="term" value="P:DNA-templated transcription initiation"/>
    <property type="evidence" value="ECO:0007669"/>
    <property type="project" value="InterPro"/>
</dbReference>
<accession>A0A930Y550</accession>
<reference evidence="2" key="1">
    <citation type="submission" date="2020-11" db="EMBL/GenBank/DDBJ databases">
        <title>Gallibacterium anatis 1637, full genome, WGS.</title>
        <authorList>
            <person name="Laishevtcev A.I."/>
            <person name="Yakimova E.A."/>
            <person name="Petkovich D."/>
            <person name="Stepanova T.V."/>
            <person name="Kalendr R.S."/>
            <person name="Rubalsky E.O."/>
            <person name="Zulkarneev E.R."/>
            <person name="Aleshkin A.V."/>
        </authorList>
    </citation>
    <scope>NUCLEOTIDE SEQUENCE</scope>
    <source>
        <strain evidence="2">1637</strain>
    </source>
</reference>
<feature type="domain" description="RNA polymerase sigma factor 70 non-essential" evidence="1">
    <location>
        <begin position="6"/>
        <end position="54"/>
    </location>
</feature>
<evidence type="ECO:0000313" key="2">
    <source>
        <dbReference type="EMBL" id="MBF4102636.1"/>
    </source>
</evidence>
<dbReference type="GO" id="GO:0016987">
    <property type="term" value="F:sigma factor activity"/>
    <property type="evidence" value="ECO:0007669"/>
    <property type="project" value="InterPro"/>
</dbReference>
<protein>
    <recommendedName>
        <fullName evidence="1">RNA polymerase sigma factor 70 non-essential domain-containing protein</fullName>
    </recommendedName>
</protein>
<dbReference type="Gene3D" id="1.10.601.10">
    <property type="entry name" value="RNA Polymerase Primary Sigma Factor"/>
    <property type="match status" value="1"/>
</dbReference>
<comment type="caution">
    <text evidence="2">The sequence shown here is derived from an EMBL/GenBank/DDBJ whole genome shotgun (WGS) entry which is preliminary data.</text>
</comment>
<dbReference type="Pfam" id="PF04546">
    <property type="entry name" value="Sigma70_ner"/>
    <property type="match status" value="1"/>
</dbReference>
<gene>
    <name evidence="2" type="ORF">INT80_07355</name>
</gene>
<dbReference type="GO" id="GO:0003677">
    <property type="term" value="F:DNA binding"/>
    <property type="evidence" value="ECO:0007669"/>
    <property type="project" value="InterPro"/>
</dbReference>
<organism evidence="2">
    <name type="scientific">Gallibacterium anatis</name>
    <dbReference type="NCBI Taxonomy" id="750"/>
    <lineage>
        <taxon>Bacteria</taxon>
        <taxon>Pseudomonadati</taxon>
        <taxon>Pseudomonadota</taxon>
        <taxon>Gammaproteobacteria</taxon>
        <taxon>Pasteurellales</taxon>
        <taxon>Pasteurellaceae</taxon>
        <taxon>Gallibacterium</taxon>
    </lineage>
</organism>
<proteinExistence type="predicted"/>
<dbReference type="AlphaFoldDB" id="A0A930Y550"/>
<name>A0A930Y550_9PAST</name>
<dbReference type="InterPro" id="IPR007631">
    <property type="entry name" value="RNA_pol_sigma_70_non-ess"/>
</dbReference>
<evidence type="ECO:0000259" key="1">
    <source>
        <dbReference type="Pfam" id="PF04546"/>
    </source>
</evidence>
<dbReference type="EMBL" id="JADION010000017">
    <property type="protein sequence ID" value="MBF4102636.1"/>
    <property type="molecule type" value="Genomic_DNA"/>
</dbReference>
<sequence length="59" mass="6649">MPNAERHFPKAFIGHETNDAWIEKALAAGKNWSEKLKDYEDGIRQAIALLKVIEQGKAV</sequence>